<dbReference type="Proteomes" id="UP000317909">
    <property type="component" value="Chromosome"/>
</dbReference>
<keyword evidence="1" id="KW-1133">Transmembrane helix</keyword>
<proteinExistence type="predicted"/>
<dbReference type="KEGG" id="llh:I41_42810"/>
<keyword evidence="1" id="KW-0812">Transmembrane</keyword>
<dbReference type="AlphaFoldDB" id="A0A517U373"/>
<evidence type="ECO:0000256" key="1">
    <source>
        <dbReference type="SAM" id="Phobius"/>
    </source>
</evidence>
<protein>
    <submittedName>
        <fullName evidence="2">Uncharacterized protein</fullName>
    </submittedName>
</protein>
<name>A0A517U373_9BACT</name>
<evidence type="ECO:0000313" key="3">
    <source>
        <dbReference type="Proteomes" id="UP000317909"/>
    </source>
</evidence>
<sequence>MPKSRCDYCEAELEPSREFIYEMESQNFVDDEEWLEEIRRVPAYHGEPLRICKKCQASIERNEADLESDAPEEDHEQRGAFRLLAFVVILGALAILTDMVISFFQSP</sequence>
<keyword evidence="3" id="KW-1185">Reference proteome</keyword>
<evidence type="ECO:0000313" key="2">
    <source>
        <dbReference type="EMBL" id="QDT75072.1"/>
    </source>
</evidence>
<reference evidence="2 3" key="1">
    <citation type="submission" date="2019-02" db="EMBL/GenBank/DDBJ databases">
        <title>Deep-cultivation of Planctomycetes and their phenomic and genomic characterization uncovers novel biology.</title>
        <authorList>
            <person name="Wiegand S."/>
            <person name="Jogler M."/>
            <person name="Boedeker C."/>
            <person name="Pinto D."/>
            <person name="Vollmers J."/>
            <person name="Rivas-Marin E."/>
            <person name="Kohn T."/>
            <person name="Peeters S.H."/>
            <person name="Heuer A."/>
            <person name="Rast P."/>
            <person name="Oberbeckmann S."/>
            <person name="Bunk B."/>
            <person name="Jeske O."/>
            <person name="Meyerdierks A."/>
            <person name="Storesund J.E."/>
            <person name="Kallscheuer N."/>
            <person name="Luecker S."/>
            <person name="Lage O.M."/>
            <person name="Pohl T."/>
            <person name="Merkel B.J."/>
            <person name="Hornburger P."/>
            <person name="Mueller R.-W."/>
            <person name="Bruemmer F."/>
            <person name="Labrenz M."/>
            <person name="Spormann A.M."/>
            <person name="Op den Camp H."/>
            <person name="Overmann J."/>
            <person name="Amann R."/>
            <person name="Jetten M.S.M."/>
            <person name="Mascher T."/>
            <person name="Medema M.H."/>
            <person name="Devos D.P."/>
            <person name="Kaster A.-K."/>
            <person name="Ovreas L."/>
            <person name="Rohde M."/>
            <person name="Galperin M.Y."/>
            <person name="Jogler C."/>
        </authorList>
    </citation>
    <scope>NUCLEOTIDE SEQUENCE [LARGE SCALE GENOMIC DNA]</scope>
    <source>
        <strain evidence="2 3">I41</strain>
    </source>
</reference>
<gene>
    <name evidence="2" type="ORF">I41_42810</name>
</gene>
<accession>A0A517U373</accession>
<dbReference type="OrthoDB" id="292047at2"/>
<keyword evidence="1" id="KW-0472">Membrane</keyword>
<organism evidence="2 3">
    <name type="scientific">Lacipirellula limnantheis</name>
    <dbReference type="NCBI Taxonomy" id="2528024"/>
    <lineage>
        <taxon>Bacteria</taxon>
        <taxon>Pseudomonadati</taxon>
        <taxon>Planctomycetota</taxon>
        <taxon>Planctomycetia</taxon>
        <taxon>Pirellulales</taxon>
        <taxon>Lacipirellulaceae</taxon>
        <taxon>Lacipirellula</taxon>
    </lineage>
</organism>
<dbReference type="EMBL" id="CP036339">
    <property type="protein sequence ID" value="QDT75072.1"/>
    <property type="molecule type" value="Genomic_DNA"/>
</dbReference>
<feature type="transmembrane region" description="Helical" evidence="1">
    <location>
        <begin position="83"/>
        <end position="104"/>
    </location>
</feature>
<dbReference type="RefSeq" id="WP_145434772.1">
    <property type="nucleotide sequence ID" value="NZ_CP036339.1"/>
</dbReference>